<accession>A0A841BTH2</accession>
<dbReference type="GO" id="GO:0008972">
    <property type="term" value="F:phosphomethylpyrimidine kinase activity"/>
    <property type="evidence" value="ECO:0007669"/>
    <property type="project" value="UniProtKB-EC"/>
</dbReference>
<comment type="pathway">
    <text evidence="4">Cofactor biosynthesis; thiamine diphosphate biosynthesis; 4-amino-2-methyl-5-diphosphomethylpyrimidine from 5-amino-1-(5-phospho-D-ribosyl)imidazole: step 3/3.</text>
</comment>
<evidence type="ECO:0000256" key="4">
    <source>
        <dbReference type="ARBA" id="ARBA00004769"/>
    </source>
</evidence>
<evidence type="ECO:0000313" key="11">
    <source>
        <dbReference type="EMBL" id="MBB5871504.1"/>
    </source>
</evidence>
<keyword evidence="6" id="KW-0547">Nucleotide-binding</keyword>
<dbReference type="PANTHER" id="PTHR20858">
    <property type="entry name" value="PHOSPHOMETHYLPYRIMIDINE KINASE"/>
    <property type="match status" value="1"/>
</dbReference>
<protein>
    <submittedName>
        <fullName evidence="11">Hydroxymethylpyrimidine kinase/phosphomethylpyrimidine kinase</fullName>
    </submittedName>
</protein>
<dbReference type="PANTHER" id="PTHR20858:SF17">
    <property type="entry name" value="HYDROXYMETHYLPYRIMIDINE_PHOSPHOMETHYLPYRIMIDINE KINASE THI20-RELATED"/>
    <property type="match status" value="1"/>
</dbReference>
<dbReference type="AlphaFoldDB" id="A0A841BTH2"/>
<gene>
    <name evidence="11" type="ORF">F4553_004883</name>
</gene>
<comment type="function">
    <text evidence="3">Catalyzes the phosphorylation of hydroxymethylpyrimidine phosphate (HMP-P) to HMP-PP, and of HMP to HMP-P.</text>
</comment>
<dbReference type="FunFam" id="3.40.1190.20:FF:000003">
    <property type="entry name" value="Phosphomethylpyrimidine kinase ThiD"/>
    <property type="match status" value="1"/>
</dbReference>
<dbReference type="GO" id="GO:0008902">
    <property type="term" value="F:hydroxymethylpyrimidine kinase activity"/>
    <property type="evidence" value="ECO:0007669"/>
    <property type="project" value="UniProtKB-EC"/>
</dbReference>
<dbReference type="InterPro" id="IPR013749">
    <property type="entry name" value="PM/HMP-P_kinase-1"/>
</dbReference>
<evidence type="ECO:0000256" key="6">
    <source>
        <dbReference type="ARBA" id="ARBA00022741"/>
    </source>
</evidence>
<dbReference type="SUPFAM" id="SSF53613">
    <property type="entry name" value="Ribokinase-like"/>
    <property type="match status" value="1"/>
</dbReference>
<keyword evidence="7 11" id="KW-0418">Kinase</keyword>
<dbReference type="GO" id="GO:0009228">
    <property type="term" value="P:thiamine biosynthetic process"/>
    <property type="evidence" value="ECO:0007669"/>
    <property type="project" value="UniProtKB-KW"/>
</dbReference>
<evidence type="ECO:0000256" key="8">
    <source>
        <dbReference type="ARBA" id="ARBA00022840"/>
    </source>
</evidence>
<keyword evidence="5" id="KW-0808">Transferase</keyword>
<dbReference type="UniPathway" id="UPA00060">
    <property type="reaction ID" value="UER00138"/>
</dbReference>
<evidence type="ECO:0000256" key="7">
    <source>
        <dbReference type="ARBA" id="ARBA00022777"/>
    </source>
</evidence>
<evidence type="ECO:0000259" key="10">
    <source>
        <dbReference type="Pfam" id="PF08543"/>
    </source>
</evidence>
<dbReference type="GO" id="GO:0005524">
    <property type="term" value="F:ATP binding"/>
    <property type="evidence" value="ECO:0007669"/>
    <property type="project" value="UniProtKB-KW"/>
</dbReference>
<dbReference type="GO" id="GO:0009229">
    <property type="term" value="P:thiamine diphosphate biosynthetic process"/>
    <property type="evidence" value="ECO:0007669"/>
    <property type="project" value="UniProtKB-UniPathway"/>
</dbReference>
<comment type="catalytic activity">
    <reaction evidence="2">
        <text>4-amino-2-methyl-5-(phosphooxymethyl)pyrimidine + ATP = 4-amino-2-methyl-5-(diphosphooxymethyl)pyrimidine + ADP</text>
        <dbReference type="Rhea" id="RHEA:19893"/>
        <dbReference type="ChEBI" id="CHEBI:30616"/>
        <dbReference type="ChEBI" id="CHEBI:57841"/>
        <dbReference type="ChEBI" id="CHEBI:58354"/>
        <dbReference type="ChEBI" id="CHEBI:456216"/>
        <dbReference type="EC" id="2.7.4.7"/>
    </reaction>
</comment>
<dbReference type="RefSeq" id="WP_184839601.1">
    <property type="nucleotide sequence ID" value="NZ_JACHMN010000002.1"/>
</dbReference>
<dbReference type="Gene3D" id="3.40.1190.20">
    <property type="match status" value="1"/>
</dbReference>
<comment type="catalytic activity">
    <reaction evidence="1">
        <text>4-amino-5-hydroxymethyl-2-methylpyrimidine + ATP = 4-amino-2-methyl-5-(phosphooxymethyl)pyrimidine + ADP + H(+)</text>
        <dbReference type="Rhea" id="RHEA:23096"/>
        <dbReference type="ChEBI" id="CHEBI:15378"/>
        <dbReference type="ChEBI" id="CHEBI:16892"/>
        <dbReference type="ChEBI" id="CHEBI:30616"/>
        <dbReference type="ChEBI" id="CHEBI:58354"/>
        <dbReference type="ChEBI" id="CHEBI:456216"/>
        <dbReference type="EC" id="2.7.1.49"/>
    </reaction>
</comment>
<comment type="caution">
    <text evidence="11">The sequence shown here is derived from an EMBL/GenBank/DDBJ whole genome shotgun (WGS) entry which is preliminary data.</text>
</comment>
<reference evidence="11 12" key="1">
    <citation type="submission" date="2020-08" db="EMBL/GenBank/DDBJ databases">
        <title>Sequencing the genomes of 1000 actinobacteria strains.</title>
        <authorList>
            <person name="Klenk H.-P."/>
        </authorList>
    </citation>
    <scope>NUCLEOTIDE SEQUENCE [LARGE SCALE GENOMIC DNA]</scope>
    <source>
        <strain evidence="11 12">DSM 45362</strain>
    </source>
</reference>
<sequence length="262" mass="26819">MTPPVALTIAGSDASGGAGIQADLKVFVAYGCYGASVITALTAQNTLGVHDVFAVPGAVVGTQLAAVLDDLPVAAAKVGMLGSSEAAAQVAARARNGAFKHLVIDPVLVSSTGQRLGVRGAIERLLPYATVVTPNREEASALLGWRVETPNDMAGAAAQLSNSNSTYVVITGGDLGGPDSVDAIWTPKGAQFLRSRRVNTRNNHGTGCTFSAAITAMLARGETVDNAVRRAKDYVSRALAGAMDWKLGAGPGPLDHNEWGPS</sequence>
<evidence type="ECO:0000256" key="9">
    <source>
        <dbReference type="ARBA" id="ARBA00022977"/>
    </source>
</evidence>
<keyword evidence="12" id="KW-1185">Reference proteome</keyword>
<dbReference type="EMBL" id="JACHMN010000002">
    <property type="protein sequence ID" value="MBB5871504.1"/>
    <property type="molecule type" value="Genomic_DNA"/>
</dbReference>
<evidence type="ECO:0000256" key="1">
    <source>
        <dbReference type="ARBA" id="ARBA00000151"/>
    </source>
</evidence>
<evidence type="ECO:0000256" key="3">
    <source>
        <dbReference type="ARBA" id="ARBA00003848"/>
    </source>
</evidence>
<organism evidence="11 12">
    <name type="scientific">Allocatelliglobosispora scoriae</name>
    <dbReference type="NCBI Taxonomy" id="643052"/>
    <lineage>
        <taxon>Bacteria</taxon>
        <taxon>Bacillati</taxon>
        <taxon>Actinomycetota</taxon>
        <taxon>Actinomycetes</taxon>
        <taxon>Micromonosporales</taxon>
        <taxon>Micromonosporaceae</taxon>
        <taxon>Allocatelliglobosispora</taxon>
    </lineage>
</organism>
<keyword evidence="8" id="KW-0067">ATP-binding</keyword>
<evidence type="ECO:0000256" key="2">
    <source>
        <dbReference type="ARBA" id="ARBA00000565"/>
    </source>
</evidence>
<dbReference type="Proteomes" id="UP000587527">
    <property type="component" value="Unassembled WGS sequence"/>
</dbReference>
<dbReference type="Pfam" id="PF08543">
    <property type="entry name" value="Phos_pyr_kin"/>
    <property type="match status" value="1"/>
</dbReference>
<proteinExistence type="predicted"/>
<dbReference type="InterPro" id="IPR004399">
    <property type="entry name" value="HMP/HMP-P_kinase_dom"/>
</dbReference>
<keyword evidence="9" id="KW-0784">Thiamine biosynthesis</keyword>
<dbReference type="NCBIfam" id="TIGR00097">
    <property type="entry name" value="HMP-P_kinase"/>
    <property type="match status" value="1"/>
</dbReference>
<feature type="domain" description="Pyridoxamine kinase/Phosphomethylpyrimidine kinase" evidence="10">
    <location>
        <begin position="13"/>
        <end position="254"/>
    </location>
</feature>
<evidence type="ECO:0000313" key="12">
    <source>
        <dbReference type="Proteomes" id="UP000587527"/>
    </source>
</evidence>
<dbReference type="CDD" id="cd01169">
    <property type="entry name" value="HMPP_kinase"/>
    <property type="match status" value="1"/>
</dbReference>
<evidence type="ECO:0000256" key="5">
    <source>
        <dbReference type="ARBA" id="ARBA00022679"/>
    </source>
</evidence>
<dbReference type="InterPro" id="IPR029056">
    <property type="entry name" value="Ribokinase-like"/>
</dbReference>
<name>A0A841BTH2_9ACTN</name>
<dbReference type="GO" id="GO:0005829">
    <property type="term" value="C:cytosol"/>
    <property type="evidence" value="ECO:0007669"/>
    <property type="project" value="TreeGrafter"/>
</dbReference>